<reference evidence="4 5" key="1">
    <citation type="submission" date="2014-07" db="EMBL/GenBank/DDBJ databases">
        <title>Draft genome of Clostridium sulfidigenes 113A isolated from sediments associated with methane hydrate from Krishna Godavari basin.</title>
        <authorList>
            <person name="Honkalas V.S."/>
            <person name="Dabir A.P."/>
            <person name="Arora P."/>
            <person name="Dhakephalkar P.K."/>
        </authorList>
    </citation>
    <scope>NUCLEOTIDE SEQUENCE [LARGE SCALE GENOMIC DNA]</scope>
    <source>
        <strain evidence="4 5">113A</strain>
    </source>
</reference>
<sequence length="377" mass="43590">MKLAIDGRGINWYNGSGIGTYTENLLKNLLNIDRNNFYQIYWSGENYESYQKENTNLVMCSKKYQRFFQDNFFPEDLKRENIDLYHIPQNGIGLTPEVHCKTVVTIHDLIPYIMPETVGRGYLLKFLKEMPYIAEASNGIITVSEYSKQDILRFFPIDESKVFVTPLAADKKYMPLDKELCKNIIKEKYDIDKPFILYVGGFSKRKNVYSLISTFSKLVNHMDKEYNLVIVGSYRDESQELVKLVDKLNMKRYIKFTGFAPDEDLPIYYNACECFAYPSLYEGFGLPPLEAMSCGTPVISSNTTSIPEVVGHSGILIDPHSDKALLDSMELMLGSETLRNEFSKISLLRAKEFSWENTAKKTLDIYNEIYKRVLEER</sequence>
<gene>
    <name evidence="4" type="ORF">IO99_14130</name>
</gene>
<protein>
    <submittedName>
        <fullName evidence="4">Glycosyl transferase</fullName>
    </submittedName>
</protein>
<dbReference type="Gene3D" id="3.40.50.2000">
    <property type="entry name" value="Glycogen Phosphorylase B"/>
    <property type="match status" value="2"/>
</dbReference>
<accession>A0A084J990</accession>
<dbReference type="PANTHER" id="PTHR46401">
    <property type="entry name" value="GLYCOSYLTRANSFERASE WBBK-RELATED"/>
    <property type="match status" value="1"/>
</dbReference>
<feature type="domain" description="Glycosyltransferase subfamily 4-like N-terminal" evidence="3">
    <location>
        <begin position="17"/>
        <end position="170"/>
    </location>
</feature>
<evidence type="ECO:0000259" key="2">
    <source>
        <dbReference type="Pfam" id="PF00534"/>
    </source>
</evidence>
<comment type="caution">
    <text evidence="4">The sequence shown here is derived from an EMBL/GenBank/DDBJ whole genome shotgun (WGS) entry which is preliminary data.</text>
</comment>
<dbReference type="EMBL" id="JPMD01000034">
    <property type="protein sequence ID" value="KEZ85524.1"/>
    <property type="molecule type" value="Genomic_DNA"/>
</dbReference>
<dbReference type="AlphaFoldDB" id="A0A084J990"/>
<organism evidence="4 5">
    <name type="scientific">Clostridium sulfidigenes</name>
    <dbReference type="NCBI Taxonomy" id="318464"/>
    <lineage>
        <taxon>Bacteria</taxon>
        <taxon>Bacillati</taxon>
        <taxon>Bacillota</taxon>
        <taxon>Clostridia</taxon>
        <taxon>Eubacteriales</taxon>
        <taxon>Clostridiaceae</taxon>
        <taxon>Clostridium</taxon>
    </lineage>
</organism>
<proteinExistence type="predicted"/>
<dbReference type="Proteomes" id="UP000028542">
    <property type="component" value="Unassembled WGS sequence"/>
</dbReference>
<evidence type="ECO:0000313" key="5">
    <source>
        <dbReference type="Proteomes" id="UP000028542"/>
    </source>
</evidence>
<dbReference type="CDD" id="cd03809">
    <property type="entry name" value="GT4_MtfB-like"/>
    <property type="match status" value="1"/>
</dbReference>
<dbReference type="InterPro" id="IPR001296">
    <property type="entry name" value="Glyco_trans_1"/>
</dbReference>
<keyword evidence="1 4" id="KW-0808">Transferase</keyword>
<evidence type="ECO:0000313" key="4">
    <source>
        <dbReference type="EMBL" id="KEZ85524.1"/>
    </source>
</evidence>
<feature type="domain" description="Glycosyl transferase family 1" evidence="2">
    <location>
        <begin position="186"/>
        <end position="344"/>
    </location>
</feature>
<dbReference type="Pfam" id="PF00534">
    <property type="entry name" value="Glycos_transf_1"/>
    <property type="match status" value="1"/>
</dbReference>
<dbReference type="FunFam" id="3.40.50.2000:FF:000119">
    <property type="entry name" value="Glycosyl transferase group 1"/>
    <property type="match status" value="1"/>
</dbReference>
<keyword evidence="5" id="KW-1185">Reference proteome</keyword>
<dbReference type="STRING" id="318464.IO99_14130"/>
<dbReference type="SUPFAM" id="SSF53756">
    <property type="entry name" value="UDP-Glycosyltransferase/glycogen phosphorylase"/>
    <property type="match status" value="1"/>
</dbReference>
<dbReference type="RefSeq" id="WP_035134327.1">
    <property type="nucleotide sequence ID" value="NZ_JPMD01000034.1"/>
</dbReference>
<dbReference type="GO" id="GO:0009103">
    <property type="term" value="P:lipopolysaccharide biosynthetic process"/>
    <property type="evidence" value="ECO:0007669"/>
    <property type="project" value="TreeGrafter"/>
</dbReference>
<dbReference type="eggNOG" id="COG0438">
    <property type="taxonomic scope" value="Bacteria"/>
</dbReference>
<dbReference type="InterPro" id="IPR028098">
    <property type="entry name" value="Glyco_trans_4-like_N"/>
</dbReference>
<dbReference type="PANTHER" id="PTHR46401:SF2">
    <property type="entry name" value="GLYCOSYLTRANSFERASE WBBK-RELATED"/>
    <property type="match status" value="1"/>
</dbReference>
<evidence type="ECO:0000259" key="3">
    <source>
        <dbReference type="Pfam" id="PF13439"/>
    </source>
</evidence>
<dbReference type="GO" id="GO:0016757">
    <property type="term" value="F:glycosyltransferase activity"/>
    <property type="evidence" value="ECO:0007669"/>
    <property type="project" value="InterPro"/>
</dbReference>
<name>A0A084J990_9CLOT</name>
<dbReference type="Pfam" id="PF13439">
    <property type="entry name" value="Glyco_transf_4"/>
    <property type="match status" value="1"/>
</dbReference>
<evidence type="ECO:0000256" key="1">
    <source>
        <dbReference type="ARBA" id="ARBA00022679"/>
    </source>
</evidence>